<keyword evidence="3" id="KW-1185">Reference proteome</keyword>
<evidence type="ECO:0000313" key="2">
    <source>
        <dbReference type="EMBL" id="KOX80061.1"/>
    </source>
</evidence>
<sequence length="245" mass="27873">MYEEICLVQNAPKCWGIGSNRNLSKLIMEYPTELEKCLKIRSFKSLRLRRSVASASLDPAGGDSLERNRSTRTLESSSRLKKSLSRSLISEISWAHDDANTYTNTTTVINQMSVRVNTKNIRHWVRCFFSDGDQMETYDLTCRLRAGKQAGTRVGGSMNVKISRLICELVKNGQGGVGTGFYAALLYNERKGKRNRKNHTLQVRNCAHLSIECQSLLEFTRITRIYQNLPELTRITKMVETTILI</sequence>
<name>A0A0N0BK48_9HYME</name>
<evidence type="ECO:0000313" key="3">
    <source>
        <dbReference type="Proteomes" id="UP000053105"/>
    </source>
</evidence>
<evidence type="ECO:0000256" key="1">
    <source>
        <dbReference type="SAM" id="MobiDB-lite"/>
    </source>
</evidence>
<reference evidence="2 3" key="1">
    <citation type="submission" date="2015-07" db="EMBL/GenBank/DDBJ databases">
        <title>The genome of Melipona quadrifasciata.</title>
        <authorList>
            <person name="Pan H."/>
            <person name="Kapheim K."/>
        </authorList>
    </citation>
    <scope>NUCLEOTIDE SEQUENCE [LARGE SCALE GENOMIC DNA]</scope>
    <source>
        <strain evidence="2">0111107301</strain>
        <tissue evidence="2">Whole body</tissue>
    </source>
</reference>
<protein>
    <submittedName>
        <fullName evidence="2">Uncharacterized protein</fullName>
    </submittedName>
</protein>
<gene>
    <name evidence="2" type="ORF">WN51_06476</name>
</gene>
<proteinExistence type="predicted"/>
<dbReference type="EMBL" id="KQ435709">
    <property type="protein sequence ID" value="KOX80061.1"/>
    <property type="molecule type" value="Genomic_DNA"/>
</dbReference>
<organism evidence="2 3">
    <name type="scientific">Melipona quadrifasciata</name>
    <dbReference type="NCBI Taxonomy" id="166423"/>
    <lineage>
        <taxon>Eukaryota</taxon>
        <taxon>Metazoa</taxon>
        <taxon>Ecdysozoa</taxon>
        <taxon>Arthropoda</taxon>
        <taxon>Hexapoda</taxon>
        <taxon>Insecta</taxon>
        <taxon>Pterygota</taxon>
        <taxon>Neoptera</taxon>
        <taxon>Endopterygota</taxon>
        <taxon>Hymenoptera</taxon>
        <taxon>Apocrita</taxon>
        <taxon>Aculeata</taxon>
        <taxon>Apoidea</taxon>
        <taxon>Anthophila</taxon>
        <taxon>Apidae</taxon>
        <taxon>Melipona</taxon>
    </lineage>
</organism>
<dbReference type="AlphaFoldDB" id="A0A0N0BK48"/>
<dbReference type="Proteomes" id="UP000053105">
    <property type="component" value="Unassembled WGS sequence"/>
</dbReference>
<feature type="region of interest" description="Disordered" evidence="1">
    <location>
        <begin position="56"/>
        <end position="78"/>
    </location>
</feature>
<accession>A0A0N0BK48</accession>